<feature type="coiled-coil region" evidence="1">
    <location>
        <begin position="101"/>
        <end position="257"/>
    </location>
</feature>
<accession>A0A9N9GRX1</accession>
<dbReference type="EMBL" id="CAJVPJ010002604">
    <property type="protein sequence ID" value="CAG8625418.1"/>
    <property type="molecule type" value="Genomic_DNA"/>
</dbReference>
<sequence length="581" mass="66758">MTFITIDQTDKDEAPSKPRQIDIETIAKLNQENKALLEKYRELEEAYEAVNANFNHLSETGEASELTAHFQAKCDENKKLTIHNANLQACIKKQESVVEAHRKLEELFRQRENDNETLRETNSKLSYQINELKASLDKQSEYPRIVAELTQKFRTLYETMQQQAKEAELQAEENNGLKLDNESLKEELEKLQKLHLDLTEKFEKCEKTIKDLNKKVADCDSEFTHMFNEYKTLKLNYDKLRAKYSSFEDESNTAEGKEKVEDLLKCRAINKELTSRVTTLADELESIGRLSDGLRRRNEILENENRVMKEELLVAHAALQAAKRQPTESCHTSVELVKQIKSLQRSLQVFTSVKGADFTINKEASVKLLREYDASSIVDGQFPKLLLSCVLQRKILELVFEYTNNFFKETISAFDKVSNGNRNRIAITHELVNLTNNAAVVQAADIDPSKIRDVNYNSLRSHIFENVKPLVDKILSVMNDCRSIKSSRKSRLYEEVINVVFNAISLYAFPTNNQCSMLEFVFFDSGTLFDEQKMEGACGDDISSDRAEIAVCYFPMIKSPNSDIVFSKAEVRMREVLIRPN</sequence>
<keyword evidence="1" id="KW-0175">Coiled coil</keyword>
<name>A0A9N9GRX1_9GLOM</name>
<keyword evidence="3" id="KW-1185">Reference proteome</keyword>
<dbReference type="SUPFAM" id="SSF140693">
    <property type="entry name" value="IpaD-like"/>
    <property type="match status" value="1"/>
</dbReference>
<reference evidence="2" key="1">
    <citation type="submission" date="2021-06" db="EMBL/GenBank/DDBJ databases">
        <authorList>
            <person name="Kallberg Y."/>
            <person name="Tangrot J."/>
            <person name="Rosling A."/>
        </authorList>
    </citation>
    <scope>NUCLEOTIDE SEQUENCE</scope>
    <source>
        <strain evidence="2">IA702</strain>
    </source>
</reference>
<proteinExistence type="predicted"/>
<dbReference type="Proteomes" id="UP000789572">
    <property type="component" value="Unassembled WGS sequence"/>
</dbReference>
<dbReference type="OrthoDB" id="2439870at2759"/>
<comment type="caution">
    <text evidence="2">The sequence shown here is derived from an EMBL/GenBank/DDBJ whole genome shotgun (WGS) entry which is preliminary data.</text>
</comment>
<evidence type="ECO:0000313" key="2">
    <source>
        <dbReference type="EMBL" id="CAG8625418.1"/>
    </source>
</evidence>
<feature type="coiled-coil region" evidence="1">
    <location>
        <begin position="26"/>
        <end position="60"/>
    </location>
</feature>
<dbReference type="InterPro" id="IPR036708">
    <property type="entry name" value="BipD-like_sf"/>
</dbReference>
<organism evidence="2 3">
    <name type="scientific">Paraglomus occultum</name>
    <dbReference type="NCBI Taxonomy" id="144539"/>
    <lineage>
        <taxon>Eukaryota</taxon>
        <taxon>Fungi</taxon>
        <taxon>Fungi incertae sedis</taxon>
        <taxon>Mucoromycota</taxon>
        <taxon>Glomeromycotina</taxon>
        <taxon>Glomeromycetes</taxon>
        <taxon>Paraglomerales</taxon>
        <taxon>Paraglomeraceae</taxon>
        <taxon>Paraglomus</taxon>
    </lineage>
</organism>
<dbReference type="Gene3D" id="1.10.287.1490">
    <property type="match status" value="1"/>
</dbReference>
<evidence type="ECO:0000313" key="3">
    <source>
        <dbReference type="Proteomes" id="UP000789572"/>
    </source>
</evidence>
<dbReference type="AlphaFoldDB" id="A0A9N9GRX1"/>
<gene>
    <name evidence="2" type="ORF">POCULU_LOCUS8625</name>
</gene>
<evidence type="ECO:0000256" key="1">
    <source>
        <dbReference type="SAM" id="Coils"/>
    </source>
</evidence>
<protein>
    <submittedName>
        <fullName evidence="2">7780_t:CDS:1</fullName>
    </submittedName>
</protein>